<dbReference type="InterPro" id="IPR020472">
    <property type="entry name" value="WD40_PAC1"/>
</dbReference>
<proteinExistence type="predicted"/>
<keyword evidence="7" id="KW-1185">Reference proteome</keyword>
<evidence type="ECO:0000256" key="2">
    <source>
        <dbReference type="ARBA" id="ARBA00022737"/>
    </source>
</evidence>
<evidence type="ECO:0000256" key="1">
    <source>
        <dbReference type="ARBA" id="ARBA00022574"/>
    </source>
</evidence>
<dbReference type="OrthoDB" id="674604at2759"/>
<dbReference type="PANTHER" id="PTHR22844:SF370">
    <property type="entry name" value="OS12G0594000 PROTEIN"/>
    <property type="match status" value="1"/>
</dbReference>
<dbReference type="FunFam" id="2.130.10.10:FF:000775">
    <property type="entry name" value="BnaA09g28200D protein"/>
    <property type="match status" value="1"/>
</dbReference>
<evidence type="ECO:0000313" key="7">
    <source>
        <dbReference type="Proteomes" id="UP000012960"/>
    </source>
</evidence>
<keyword evidence="1 3" id="KW-0853">WD repeat</keyword>
<dbReference type="Gramene" id="Ma06_t36570.1">
    <property type="protein sequence ID" value="Ma06_p36570.1"/>
    <property type="gene ID" value="Ma06_g36570"/>
</dbReference>
<organism evidence="6 7">
    <name type="scientific">Musa acuminata subsp. malaccensis</name>
    <name type="common">Wild banana</name>
    <name type="synonym">Musa malaccensis</name>
    <dbReference type="NCBI Taxonomy" id="214687"/>
    <lineage>
        <taxon>Eukaryota</taxon>
        <taxon>Viridiplantae</taxon>
        <taxon>Streptophyta</taxon>
        <taxon>Embryophyta</taxon>
        <taxon>Tracheophyta</taxon>
        <taxon>Spermatophyta</taxon>
        <taxon>Magnoliopsida</taxon>
        <taxon>Liliopsida</taxon>
        <taxon>Zingiberales</taxon>
        <taxon>Musaceae</taxon>
        <taxon>Musa</taxon>
    </lineage>
</organism>
<dbReference type="PROSITE" id="PS50082">
    <property type="entry name" value="WD_REPEATS_2"/>
    <property type="match status" value="4"/>
</dbReference>
<dbReference type="PRINTS" id="PR00320">
    <property type="entry name" value="GPROTEINBRPT"/>
</dbReference>
<dbReference type="Proteomes" id="UP000012960">
    <property type="component" value="Unplaced"/>
</dbReference>
<dbReference type="InterPro" id="IPR045182">
    <property type="entry name" value="JINGUBANG-like"/>
</dbReference>
<dbReference type="EnsemblPlants" id="Ma06_t36570.1">
    <property type="protein sequence ID" value="Ma06_p36570.1"/>
    <property type="gene ID" value="Ma06_g36570"/>
</dbReference>
<gene>
    <name evidence="5" type="ORF">GSMUA_182720.1</name>
</gene>
<dbReference type="SMART" id="SM00320">
    <property type="entry name" value="WD40"/>
    <property type="match status" value="7"/>
</dbReference>
<feature type="repeat" description="WD" evidence="3">
    <location>
        <begin position="355"/>
        <end position="384"/>
    </location>
</feature>
<dbReference type="InterPro" id="IPR036322">
    <property type="entry name" value="WD40_repeat_dom_sf"/>
</dbReference>
<dbReference type="InterPro" id="IPR001680">
    <property type="entry name" value="WD40_rpt"/>
</dbReference>
<feature type="repeat" description="WD" evidence="3">
    <location>
        <begin position="309"/>
        <end position="340"/>
    </location>
</feature>
<evidence type="ECO:0000313" key="6">
    <source>
        <dbReference type="EnsemblPlants" id="Ma06_p36570.1"/>
    </source>
</evidence>
<keyword evidence="2" id="KW-0677">Repeat</keyword>
<accession>A0A804JPG9</accession>
<feature type="repeat" description="WD" evidence="3">
    <location>
        <begin position="218"/>
        <end position="259"/>
    </location>
</feature>
<reference evidence="5" key="1">
    <citation type="submission" date="2021-03" db="EMBL/GenBank/DDBJ databases">
        <authorList>
            <consortium name="Genoscope - CEA"/>
            <person name="William W."/>
        </authorList>
    </citation>
    <scope>NUCLEOTIDE SEQUENCE</scope>
    <source>
        <strain evidence="5">Doubled-haploid Pahang</strain>
    </source>
</reference>
<feature type="region of interest" description="Disordered" evidence="4">
    <location>
        <begin position="1"/>
        <end position="66"/>
    </location>
</feature>
<dbReference type="SUPFAM" id="SSF50978">
    <property type="entry name" value="WD40 repeat-like"/>
    <property type="match status" value="1"/>
</dbReference>
<dbReference type="PROSITE" id="PS50294">
    <property type="entry name" value="WD_REPEATS_REGION"/>
    <property type="match status" value="2"/>
</dbReference>
<feature type="region of interest" description="Disordered" evidence="4">
    <location>
        <begin position="450"/>
        <end position="508"/>
    </location>
</feature>
<dbReference type="OMA" id="SEHAPEM"/>
<evidence type="ECO:0000256" key="3">
    <source>
        <dbReference type="PROSITE-ProRule" id="PRU00221"/>
    </source>
</evidence>
<dbReference type="CDD" id="cd00200">
    <property type="entry name" value="WD40"/>
    <property type="match status" value="1"/>
</dbReference>
<evidence type="ECO:0000313" key="5">
    <source>
        <dbReference type="EMBL" id="CAG1848477.1"/>
    </source>
</evidence>
<dbReference type="InterPro" id="IPR015943">
    <property type="entry name" value="WD40/YVTN_repeat-like_dom_sf"/>
</dbReference>
<dbReference type="PANTHER" id="PTHR22844">
    <property type="entry name" value="F-BOX AND WD40 DOMAIN PROTEIN"/>
    <property type="match status" value="1"/>
</dbReference>
<feature type="repeat" description="WD" evidence="3">
    <location>
        <begin position="260"/>
        <end position="290"/>
    </location>
</feature>
<feature type="compositionally biased region" description="Polar residues" evidence="4">
    <location>
        <begin position="52"/>
        <end position="66"/>
    </location>
</feature>
<dbReference type="AlphaFoldDB" id="A0A804JPG9"/>
<dbReference type="EMBL" id="HG996471">
    <property type="protein sequence ID" value="CAG1848477.1"/>
    <property type="molecule type" value="Genomic_DNA"/>
</dbReference>
<reference evidence="6" key="2">
    <citation type="submission" date="2021-05" db="UniProtKB">
        <authorList>
            <consortium name="EnsemblPlants"/>
        </authorList>
    </citation>
    <scope>IDENTIFICATION</scope>
    <source>
        <strain evidence="6">subsp. malaccensis</strain>
    </source>
</reference>
<protein>
    <submittedName>
        <fullName evidence="5">(wild Malaysian banana) hypothetical protein</fullName>
    </submittedName>
</protein>
<sequence>MMNRKGGTGSPQRSSKLFDLFNADPMIQSEDELCTGAGAGGDTAPSAAVSPGYSSDRNPTSTGASPYNLSPWSPGAVSPFAKSPWAYLPLLSEEALADPAATGLVGSLVREEGHVYSLAAAGDLLYTGSESRNIRVWKGRREMSGFKSSSGLVKAIIVAGDRIFTGHQDGKIRIWKTSSTNPAVPKRVGTLPRLKDFLKSSINPSNYVEVRRHHKTVWLRHFDAVSCLSLDEEAGILYSGSWDKTVKVWRVSDSKCLESITAHDDAVNAVATGFGGFLFTGSADGTVKVWRREETGKGGPTRHVLVQTLLRHEAAVTSVAVAEAAGAVYCGSSDGVVNYWRWEGWRRQLTHGERLRGHRMPVLCLAAAGSLVVSGSADMTLCVWRREEAGGYGAHAKLAVFAGHEGPVKCLAVKAEDNHADGACGGPRYVVYSGSLDNSVKVWRVSEWDTARGKTPEQGPAEAEPSSLRSRGGGAGAPVAQRQSYGAVRNPTVGHDVKGGPPPVRAAA</sequence>
<evidence type="ECO:0000256" key="4">
    <source>
        <dbReference type="SAM" id="MobiDB-lite"/>
    </source>
</evidence>
<dbReference type="Pfam" id="PF00400">
    <property type="entry name" value="WD40"/>
    <property type="match status" value="6"/>
</dbReference>
<dbReference type="InParanoid" id="A0A804JPG9"/>
<dbReference type="Gene3D" id="2.130.10.10">
    <property type="entry name" value="YVTN repeat-like/Quinoprotein amine dehydrogenase"/>
    <property type="match status" value="2"/>
</dbReference>
<name>A0A804JPG9_MUSAM</name>